<evidence type="ECO:0000313" key="2">
    <source>
        <dbReference type="Proteomes" id="UP000597444"/>
    </source>
</evidence>
<proteinExistence type="predicted"/>
<name>A0A8J3N245_9CHLR</name>
<organism evidence="1 2">
    <name type="scientific">Reticulibacter mediterranei</name>
    <dbReference type="NCBI Taxonomy" id="2778369"/>
    <lineage>
        <taxon>Bacteria</taxon>
        <taxon>Bacillati</taxon>
        <taxon>Chloroflexota</taxon>
        <taxon>Ktedonobacteria</taxon>
        <taxon>Ktedonobacterales</taxon>
        <taxon>Reticulibacteraceae</taxon>
        <taxon>Reticulibacter</taxon>
    </lineage>
</organism>
<keyword evidence="2" id="KW-1185">Reference proteome</keyword>
<protein>
    <submittedName>
        <fullName evidence="1">Uncharacterized protein</fullName>
    </submittedName>
</protein>
<evidence type="ECO:0000313" key="1">
    <source>
        <dbReference type="EMBL" id="GHO95784.1"/>
    </source>
</evidence>
<accession>A0A8J3N245</accession>
<dbReference type="RefSeq" id="WP_220206444.1">
    <property type="nucleotide sequence ID" value="NZ_BNJK01000001.1"/>
</dbReference>
<gene>
    <name evidence="1" type="ORF">KSF_058320</name>
</gene>
<dbReference type="AlphaFoldDB" id="A0A8J3N245"/>
<comment type="caution">
    <text evidence="1">The sequence shown here is derived from an EMBL/GenBank/DDBJ whole genome shotgun (WGS) entry which is preliminary data.</text>
</comment>
<reference evidence="1" key="1">
    <citation type="submission" date="2020-10" db="EMBL/GenBank/DDBJ databases">
        <title>Taxonomic study of unclassified bacteria belonging to the class Ktedonobacteria.</title>
        <authorList>
            <person name="Yabe S."/>
            <person name="Wang C.M."/>
            <person name="Zheng Y."/>
            <person name="Sakai Y."/>
            <person name="Cavaletti L."/>
            <person name="Monciardini P."/>
            <person name="Donadio S."/>
        </authorList>
    </citation>
    <scope>NUCLEOTIDE SEQUENCE</scope>
    <source>
        <strain evidence="1">ID150040</strain>
    </source>
</reference>
<sequence length="310" mass="34797">MKIDTLPFNNAQIQGAQKREWLLEHSPQHLEQCSSLIERALRLRSRATSRSTLVLGAGACTEVPLAALCRASDEVVLADLDLAAMQRGCEVLTFPAQRRQVQLVQADLTGEVSAHLARLIKLQPWRNLVAQGAQAVFDAAAQCLEQCPVPDPPEFAEHLLSGEFGVVISSLVLSQLFSYPILDVLEHIQTLAPSLLGEQERHHRYQEATQKFRLRIIHAHLHLLRNLIDVGGIVVLLSDIRGFVFNVHGTDHDASHRRSIPLVPRTLPELVERHFSVIEEQKWEWLTDLPEKERPGRGYEVVGYVLKASE</sequence>
<dbReference type="Proteomes" id="UP000597444">
    <property type="component" value="Unassembled WGS sequence"/>
</dbReference>
<dbReference type="EMBL" id="BNJK01000001">
    <property type="protein sequence ID" value="GHO95784.1"/>
    <property type="molecule type" value="Genomic_DNA"/>
</dbReference>